<dbReference type="Pfam" id="PF06299">
    <property type="entry name" value="DUF1045"/>
    <property type="match status" value="1"/>
</dbReference>
<proteinExistence type="predicted"/>
<gene>
    <name evidence="1" type="ORF">BG454_02305</name>
</gene>
<dbReference type="EMBL" id="CP024899">
    <property type="protein sequence ID" value="ATX64812.1"/>
    <property type="molecule type" value="Genomic_DNA"/>
</dbReference>
<reference evidence="1 2" key="1">
    <citation type="submission" date="2017-11" db="EMBL/GenBank/DDBJ databases">
        <title>Revised Sequence and Annotation of the Rhodobaca barguzinensis strain alga05 Genome.</title>
        <authorList>
            <person name="Kopejtka K."/>
            <person name="Tomasch J.M."/>
            <person name="Bunk B."/>
            <person name="Koblizek M."/>
        </authorList>
    </citation>
    <scope>NUCLEOTIDE SEQUENCE [LARGE SCALE GENOMIC DNA]</scope>
    <source>
        <strain evidence="2">alga05</strain>
    </source>
</reference>
<dbReference type="InterPro" id="IPR009389">
    <property type="entry name" value="DUF1045"/>
</dbReference>
<dbReference type="RefSeq" id="WP_071479864.1">
    <property type="nucleotide sequence ID" value="NZ_CP024899.1"/>
</dbReference>
<protein>
    <submittedName>
        <fullName evidence="1">DUF1045 domain-containing protein</fullName>
    </submittedName>
</protein>
<evidence type="ECO:0000313" key="1">
    <source>
        <dbReference type="EMBL" id="ATX64812.1"/>
    </source>
</evidence>
<sequence length="226" mass="24693">MLERFQRFAVYYAPAPGTELAFAGSRWLGWDAEAAIACPHPELGLDLAEITEAPRKYGLHATLKAPMHLACPPATLFDAVETLAQGLAPVDMGQLCLRCLDGFLAIVPETQTQALTDGAALIVKALDPFRATLSAQALARRRAAGLSPRQEELLQLWGYPYVMEEFQFHITLTGRLGAKAMTDALRAAHAWFTPALQAPLTLDALCIFGEDEAGRFHLLRRVPLRG</sequence>
<name>A0A2K8K5S8_9RHOB</name>
<dbReference type="KEGG" id="rbg:BG454_02305"/>
<dbReference type="Proteomes" id="UP000228948">
    <property type="component" value="Chromosome"/>
</dbReference>
<dbReference type="STRING" id="441209.GCA_001870665_00765"/>
<dbReference type="PIRSF" id="PIRSF033328">
    <property type="entry name" value="Phest_Mll4975"/>
    <property type="match status" value="1"/>
</dbReference>
<keyword evidence="2" id="KW-1185">Reference proteome</keyword>
<dbReference type="AlphaFoldDB" id="A0A2K8K5S8"/>
<accession>A0A2K8K5S8</accession>
<organism evidence="1 2">
    <name type="scientific">Roseinatronobacter bogoriensis subsp. barguzinensis</name>
    <dbReference type="NCBI Taxonomy" id="441209"/>
    <lineage>
        <taxon>Bacteria</taxon>
        <taxon>Pseudomonadati</taxon>
        <taxon>Pseudomonadota</taxon>
        <taxon>Alphaproteobacteria</taxon>
        <taxon>Rhodobacterales</taxon>
        <taxon>Paracoccaceae</taxon>
        <taxon>Roseinatronobacter</taxon>
    </lineage>
</organism>
<dbReference type="OrthoDB" id="4954742at2"/>
<evidence type="ECO:0000313" key="2">
    <source>
        <dbReference type="Proteomes" id="UP000228948"/>
    </source>
</evidence>